<dbReference type="InterPro" id="IPR000832">
    <property type="entry name" value="GPCR_2_secretin-like"/>
</dbReference>
<dbReference type="InterPro" id="IPR001879">
    <property type="entry name" value="GPCR_2_extracellular_dom"/>
</dbReference>
<evidence type="ECO:0000256" key="5">
    <source>
        <dbReference type="ARBA" id="ARBA00022989"/>
    </source>
</evidence>
<gene>
    <name evidence="15" type="ORF">RN001_006616</name>
</gene>
<organism evidence="15 16">
    <name type="scientific">Aquatica leii</name>
    <dbReference type="NCBI Taxonomy" id="1421715"/>
    <lineage>
        <taxon>Eukaryota</taxon>
        <taxon>Metazoa</taxon>
        <taxon>Ecdysozoa</taxon>
        <taxon>Arthropoda</taxon>
        <taxon>Hexapoda</taxon>
        <taxon>Insecta</taxon>
        <taxon>Pterygota</taxon>
        <taxon>Neoptera</taxon>
        <taxon>Endopterygota</taxon>
        <taxon>Coleoptera</taxon>
        <taxon>Polyphaga</taxon>
        <taxon>Elateriformia</taxon>
        <taxon>Elateroidea</taxon>
        <taxon>Lampyridae</taxon>
        <taxon>Luciolinae</taxon>
        <taxon>Aquatica</taxon>
    </lineage>
</organism>
<dbReference type="Gene3D" id="1.20.1070.10">
    <property type="entry name" value="Rhodopsin 7-helix transmembrane proteins"/>
    <property type="match status" value="1"/>
</dbReference>
<evidence type="ECO:0000313" key="15">
    <source>
        <dbReference type="EMBL" id="KAK4883297.1"/>
    </source>
</evidence>
<name>A0AAN7Q5L0_9COLE</name>
<evidence type="ECO:0000256" key="12">
    <source>
        <dbReference type="SAM" id="SignalP"/>
    </source>
</evidence>
<comment type="subcellular location">
    <subcellularLocation>
        <location evidence="1">Cell membrane</location>
        <topology evidence="1">Multi-pass membrane protein</topology>
    </subcellularLocation>
</comment>
<dbReference type="Proteomes" id="UP001353858">
    <property type="component" value="Unassembled WGS sequence"/>
</dbReference>
<keyword evidence="10" id="KW-0807">Transducer</keyword>
<dbReference type="PRINTS" id="PR00249">
    <property type="entry name" value="GPCRSECRETIN"/>
</dbReference>
<dbReference type="PROSITE" id="PS50227">
    <property type="entry name" value="G_PROTEIN_RECEP_F2_3"/>
    <property type="match status" value="1"/>
</dbReference>
<evidence type="ECO:0000256" key="9">
    <source>
        <dbReference type="ARBA" id="ARBA00023180"/>
    </source>
</evidence>
<keyword evidence="9" id="KW-0325">Glycoprotein</keyword>
<reference evidence="16" key="1">
    <citation type="submission" date="2023-01" db="EMBL/GenBank/DDBJ databases">
        <title>Key to firefly adult light organ development and bioluminescence: homeobox transcription factors regulate luciferase expression and transportation to peroxisome.</title>
        <authorList>
            <person name="Fu X."/>
        </authorList>
    </citation>
    <scope>NUCLEOTIDE SEQUENCE [LARGE SCALE GENOMIC DNA]</scope>
</reference>
<dbReference type="GO" id="GO:0005886">
    <property type="term" value="C:plasma membrane"/>
    <property type="evidence" value="ECO:0007669"/>
    <property type="project" value="UniProtKB-SubCell"/>
</dbReference>
<feature type="transmembrane region" description="Helical" evidence="11">
    <location>
        <begin position="475"/>
        <end position="495"/>
    </location>
</feature>
<evidence type="ECO:0000256" key="8">
    <source>
        <dbReference type="ARBA" id="ARBA00023170"/>
    </source>
</evidence>
<feature type="transmembrane region" description="Helical" evidence="11">
    <location>
        <begin position="223"/>
        <end position="245"/>
    </location>
</feature>
<evidence type="ECO:0000259" key="13">
    <source>
        <dbReference type="PROSITE" id="PS50227"/>
    </source>
</evidence>
<dbReference type="SUPFAM" id="SSF111418">
    <property type="entry name" value="Hormone receptor domain"/>
    <property type="match status" value="1"/>
</dbReference>
<accession>A0AAN7Q5L0</accession>
<dbReference type="PANTHER" id="PTHR45620">
    <property type="entry name" value="PDF RECEPTOR-LIKE PROTEIN-RELATED"/>
    <property type="match status" value="1"/>
</dbReference>
<dbReference type="EMBL" id="JARPUR010000002">
    <property type="protein sequence ID" value="KAK4883297.1"/>
    <property type="molecule type" value="Genomic_DNA"/>
</dbReference>
<evidence type="ECO:0000256" key="11">
    <source>
        <dbReference type="SAM" id="Phobius"/>
    </source>
</evidence>
<evidence type="ECO:0000256" key="10">
    <source>
        <dbReference type="ARBA" id="ARBA00023224"/>
    </source>
</evidence>
<keyword evidence="7 11" id="KW-0472">Membrane</keyword>
<keyword evidence="3" id="KW-1003">Cell membrane</keyword>
<keyword evidence="8" id="KW-0675">Receptor</keyword>
<feature type="domain" description="G-protein coupled receptors family 2 profile 1" evidence="13">
    <location>
        <begin position="135"/>
        <end position="215"/>
    </location>
</feature>
<protein>
    <submittedName>
        <fullName evidence="15">Uncharacterized protein</fullName>
    </submittedName>
</protein>
<feature type="chain" id="PRO_5042861620" evidence="12">
    <location>
        <begin position="22"/>
        <end position="623"/>
    </location>
</feature>
<dbReference type="PROSITE" id="PS50261">
    <property type="entry name" value="G_PROTEIN_RECEP_F2_4"/>
    <property type="match status" value="1"/>
</dbReference>
<comment type="similarity">
    <text evidence="2">Belongs to the G-protein coupled receptor 2 family.</text>
</comment>
<dbReference type="Gene3D" id="4.10.1240.10">
    <property type="entry name" value="GPCR, family 2, extracellular hormone receptor domain"/>
    <property type="match status" value="1"/>
</dbReference>
<dbReference type="Pfam" id="PF02793">
    <property type="entry name" value="HRM"/>
    <property type="match status" value="1"/>
</dbReference>
<keyword evidence="6" id="KW-0297">G-protein coupled receptor</keyword>
<dbReference type="GO" id="GO:0007166">
    <property type="term" value="P:cell surface receptor signaling pathway"/>
    <property type="evidence" value="ECO:0007669"/>
    <property type="project" value="InterPro"/>
</dbReference>
<dbReference type="PROSITE" id="PS00649">
    <property type="entry name" value="G_PROTEIN_RECEP_F2_1"/>
    <property type="match status" value="1"/>
</dbReference>
<feature type="transmembrane region" description="Helical" evidence="11">
    <location>
        <begin position="339"/>
        <end position="362"/>
    </location>
</feature>
<evidence type="ECO:0000256" key="6">
    <source>
        <dbReference type="ARBA" id="ARBA00023040"/>
    </source>
</evidence>
<keyword evidence="4 11" id="KW-0812">Transmembrane</keyword>
<evidence type="ECO:0000256" key="4">
    <source>
        <dbReference type="ARBA" id="ARBA00022692"/>
    </source>
</evidence>
<evidence type="ECO:0000313" key="16">
    <source>
        <dbReference type="Proteomes" id="UP001353858"/>
    </source>
</evidence>
<dbReference type="AlphaFoldDB" id="A0AAN7Q5L0"/>
<dbReference type="GO" id="GO:0007188">
    <property type="term" value="P:adenylate cyclase-modulating G protein-coupled receptor signaling pathway"/>
    <property type="evidence" value="ECO:0007669"/>
    <property type="project" value="TreeGrafter"/>
</dbReference>
<dbReference type="InterPro" id="IPR036445">
    <property type="entry name" value="GPCR_2_extracell_dom_sf"/>
</dbReference>
<evidence type="ECO:0000256" key="7">
    <source>
        <dbReference type="ARBA" id="ARBA00023136"/>
    </source>
</evidence>
<evidence type="ECO:0000256" key="1">
    <source>
        <dbReference type="ARBA" id="ARBA00004651"/>
    </source>
</evidence>
<dbReference type="InterPro" id="IPR017981">
    <property type="entry name" value="GPCR_2-like_7TM"/>
</dbReference>
<dbReference type="PANTHER" id="PTHR45620:SF42">
    <property type="entry name" value="G-PROTEIN COUPLED RECEPTOR SEB-2"/>
    <property type="match status" value="1"/>
</dbReference>
<dbReference type="GO" id="GO:0008528">
    <property type="term" value="F:G protein-coupled peptide receptor activity"/>
    <property type="evidence" value="ECO:0007669"/>
    <property type="project" value="TreeGrafter"/>
</dbReference>
<keyword evidence="5 11" id="KW-1133">Transmembrane helix</keyword>
<keyword evidence="16" id="KW-1185">Reference proteome</keyword>
<proteinExistence type="inferred from homology"/>
<sequence length="623" mass="71520">MIYNFLFCVIFLTITSHGVCAKNACTLFSNASDLKLCRYRNEGLMPIDVWKYKTGVGCYTYLPSQWFSSKISIIFTRLNNSLYDCTIPIGKITSTNQLITFDYQNENYSKYISSSFKNLLYFSKWKKCAQNADLCCSELMDNSNIYPNDEYQCPATWDAWSCFNSAHSNTINELPCPEYTSSSEDVPCILYSQKECRSNGTWVDQTNYATCVTAPIYRKRHSFHVIILYVSLALSLPAVCIFVSYKNLRILRVNLHRNLLIACILRNILTILTKELVILDSLKSSNESNNVLNENGVACRVLAYFNSVCVNAIYACMFVDGYYLHKLIVRVFNRDPNIYLLYLVIAVLSLLPTTIWAIVVAINANDHCWVVDTSWYQWIPDGFRIAILCLNVLLLLDIIKALCKKLSKNVTAQETKYNYILINGKSYYNILFTALMSTLKATFFLLPLFGVPFIITASRNIVDTSSCSAGNIYYYVSYSIQALQSVAVAILFCYWNKEVHNQIRKTYRTVKIAFYERFGLKDNYVNNRRDTAATYVPNQNSVAPPMEMGDFTIKTKVNDWLSSIPTEKDSQQLEMHNNHFNEVSRYIDDSVNNSNTLDNNDVINKNQDEVEIDKLNLNVKFFN</sequence>
<feature type="domain" description="G-protein coupled receptors family 2 profile 2" evidence="14">
    <location>
        <begin position="220"/>
        <end position="496"/>
    </location>
</feature>
<feature type="transmembrane region" description="Helical" evidence="11">
    <location>
        <begin position="430"/>
        <end position="455"/>
    </location>
</feature>
<evidence type="ECO:0000259" key="14">
    <source>
        <dbReference type="PROSITE" id="PS50261"/>
    </source>
</evidence>
<evidence type="ECO:0000256" key="3">
    <source>
        <dbReference type="ARBA" id="ARBA00022475"/>
    </source>
</evidence>
<dbReference type="InterPro" id="IPR050332">
    <property type="entry name" value="GPCR_2"/>
</dbReference>
<evidence type="ECO:0000256" key="2">
    <source>
        <dbReference type="ARBA" id="ARBA00005314"/>
    </source>
</evidence>
<dbReference type="Pfam" id="PF00002">
    <property type="entry name" value="7tm_2"/>
    <property type="match status" value="1"/>
</dbReference>
<feature type="signal peptide" evidence="12">
    <location>
        <begin position="1"/>
        <end position="21"/>
    </location>
</feature>
<comment type="caution">
    <text evidence="15">The sequence shown here is derived from an EMBL/GenBank/DDBJ whole genome shotgun (WGS) entry which is preliminary data.</text>
</comment>
<dbReference type="InterPro" id="IPR017983">
    <property type="entry name" value="GPCR_2_secretin-like_CS"/>
</dbReference>
<keyword evidence="12" id="KW-0732">Signal</keyword>
<feature type="transmembrane region" description="Helical" evidence="11">
    <location>
        <begin position="301"/>
        <end position="319"/>
    </location>
</feature>
<dbReference type="SMART" id="SM00008">
    <property type="entry name" value="HormR"/>
    <property type="match status" value="1"/>
</dbReference>